<dbReference type="RefSeq" id="WP_220608705.1">
    <property type="nucleotide sequence ID" value="NZ_CP080598.1"/>
</dbReference>
<evidence type="ECO:0000313" key="4">
    <source>
        <dbReference type="EMBL" id="QYX30524.1"/>
    </source>
</evidence>
<keyword evidence="2" id="KW-0802">TPR repeat</keyword>
<gene>
    <name evidence="4" type="ORF">K2F26_16700</name>
</gene>
<dbReference type="Proteomes" id="UP000826540">
    <property type="component" value="Chromosome"/>
</dbReference>
<evidence type="ECO:0000256" key="2">
    <source>
        <dbReference type="ARBA" id="ARBA00022803"/>
    </source>
</evidence>
<name>A0ABX8WVR2_9CYAN</name>
<dbReference type="InterPro" id="IPR011990">
    <property type="entry name" value="TPR-like_helical_dom_sf"/>
</dbReference>
<dbReference type="PANTHER" id="PTHR45641">
    <property type="entry name" value="TETRATRICOPEPTIDE REPEAT PROTEIN (AFU_ORTHOLOGUE AFUA_6G03870)"/>
    <property type="match status" value="1"/>
</dbReference>
<evidence type="ECO:0000256" key="1">
    <source>
        <dbReference type="ARBA" id="ARBA00022737"/>
    </source>
</evidence>
<keyword evidence="3" id="KW-0812">Transmembrane</keyword>
<proteinExistence type="predicted"/>
<keyword evidence="3" id="KW-0472">Membrane</keyword>
<dbReference type="Gene3D" id="1.25.40.10">
    <property type="entry name" value="Tetratricopeptide repeat domain"/>
    <property type="match status" value="3"/>
</dbReference>
<organism evidence="4 5">
    <name type="scientific">Sphaerospermopsis torques-reginae ITEP-024</name>
    <dbReference type="NCBI Taxonomy" id="984208"/>
    <lineage>
        <taxon>Bacteria</taxon>
        <taxon>Bacillati</taxon>
        <taxon>Cyanobacteriota</taxon>
        <taxon>Cyanophyceae</taxon>
        <taxon>Nostocales</taxon>
        <taxon>Aphanizomenonaceae</taxon>
        <taxon>Sphaerospermopsis</taxon>
        <taxon>Sphaerospermopsis torques-reginae</taxon>
    </lineage>
</organism>
<reference evidence="4 5" key="1">
    <citation type="journal article" date="2022" name="J. Am. Chem. Soc.">
        <title>Biosynthesis of Guanitoxin Enables Global Environmental Detection in Freshwater Cyanobacteria.</title>
        <authorList>
            <person name="Lima S.T."/>
            <person name="Fallon T.R."/>
            <person name="Cordoza J.L."/>
            <person name="Chekan J.R."/>
            <person name="Delbaje E."/>
            <person name="Hopiavuori A.R."/>
            <person name="Alvarenga D.O."/>
            <person name="Wood S.M."/>
            <person name="Luhavaya H."/>
            <person name="Baumgartner J.T."/>
            <person name="Dorr F.A."/>
            <person name="Etchegaray A."/>
            <person name="Pinto E."/>
            <person name="McKinnie S.M.K."/>
            <person name="Fiore M.F."/>
            <person name="Moore B.S."/>
        </authorList>
    </citation>
    <scope>NUCLEOTIDE SEQUENCE [LARGE SCALE GENOMIC DNA]</scope>
    <source>
        <strain evidence="4 5">ITEP-024</strain>
    </source>
</reference>
<dbReference type="EMBL" id="CP080598">
    <property type="protein sequence ID" value="QYX30524.1"/>
    <property type="molecule type" value="Genomic_DNA"/>
</dbReference>
<dbReference type="SUPFAM" id="SSF48452">
    <property type="entry name" value="TPR-like"/>
    <property type="match status" value="2"/>
</dbReference>
<evidence type="ECO:0000256" key="3">
    <source>
        <dbReference type="SAM" id="Phobius"/>
    </source>
</evidence>
<keyword evidence="1" id="KW-0677">Repeat</keyword>
<keyword evidence="3" id="KW-1133">Transmembrane helix</keyword>
<accession>A0ABX8WVR2</accession>
<keyword evidence="5" id="KW-1185">Reference proteome</keyword>
<feature type="transmembrane region" description="Helical" evidence="3">
    <location>
        <begin position="23"/>
        <end position="41"/>
    </location>
</feature>
<protein>
    <submittedName>
        <fullName evidence="4">Uncharacterized protein</fullName>
    </submittedName>
</protein>
<dbReference type="PANTHER" id="PTHR45641:SF19">
    <property type="entry name" value="NEPHROCYSTIN-3"/>
    <property type="match status" value="1"/>
</dbReference>
<feature type="transmembrane region" description="Helical" evidence="3">
    <location>
        <begin position="91"/>
        <end position="110"/>
    </location>
</feature>
<evidence type="ECO:0000313" key="5">
    <source>
        <dbReference type="Proteomes" id="UP000826540"/>
    </source>
</evidence>
<sequence>MSKSFFWANVQKFWRLIFKAVKFPWYFCRYVILYQFAYISFNKAKLGIKAPKNLQLAIAALEKAAQISRRWNLERDISKNIMNQNDNQWRLIFKAIKLCWYLLVSITIYSQGIVRIKMANLGIDRSDNFQLAIAALEEAAQIQRHLQLAISVSKKIFDQSARIDKSFGLAEEHLSATLNELGSAYVTQAELGIDSANNLQLAIAALQESEEITRGLGLERDLSDTLNNLGNGYVRQADLGIDSANNLQLAIAAYGESAEIMRGLGLERELSATLNNLSLAYINQAKLGIDSANNLQLAIAALQESEEIRRRLGLERELSATLNNLGNGYVRQAELGIDSTNNLQLAIAALQESAEITRGLGLETDLSDTLNNLGSAYVTQAELGIDSANNLQLAIATLQESEEITRGLGLERDLSATLMNLGSAYVNQAELGIDSTNNLQLAIAALQESEEITRGLGLERDLSDTLNNLSLAYINQAKLGIDSANNLQLTIAALQESEEIRRRLGLERDLSGTLMNLGSAYIKQAELGMDSANNLQLAIAALQESKEIKRRLGLERDLSTTLNNLGFAYVTQAGDLQAIAAYREAGYTAKELYNAITNSLQAIAAYREALTYQNPTILPVDVLRTARNLGNLGFNQGDWHVALEGYQIAMTAIDYSRTQRTNQAERDKIVAESIGIYENAIQAAINLNDIATALKIVERVRAKRLVDLMATADLYQDGNIPPQIKQRLQQLDDLDN</sequence>